<dbReference type="EC" id="2.1.1.56" evidence="4"/>
<reference evidence="23 24" key="1">
    <citation type="journal article" date="2016" name="J. Gen. Virol.">
        <title>Genomic characterization of a novel poxvirus from a flying fox: evidence for a new genus?</title>
        <authorList>
            <person name="O'Dea M.A."/>
            <person name="Tu S.L."/>
            <person name="Pang S."/>
            <person name="De Ridder T."/>
            <person name="Jackson B."/>
            <person name="Upton C."/>
        </authorList>
    </citation>
    <scope>NUCLEOTIDE SEQUENCE [LARGE SCALE GENOMIC DNA]</scope>
    <source>
        <strain evidence="23 24">Australia</strain>
    </source>
</reference>
<dbReference type="KEGG" id="vg:28340409"/>
<evidence type="ECO:0000256" key="4">
    <source>
        <dbReference type="ARBA" id="ARBA00011926"/>
    </source>
</evidence>
<feature type="domain" description="MRNA cap 0 methyltransferase" evidence="22">
    <location>
        <begin position="563"/>
        <end position="848"/>
    </location>
</feature>
<evidence type="ECO:0000256" key="20">
    <source>
        <dbReference type="ARBA" id="ARBA00035028"/>
    </source>
</evidence>
<dbReference type="OrthoDB" id="600at10239"/>
<evidence type="ECO:0000256" key="1">
    <source>
        <dbReference type="ARBA" id="ARBA00001946"/>
    </source>
</evidence>
<keyword evidence="10" id="KW-0548">Nucleotidyltransferase</keyword>
<keyword evidence="7" id="KW-0489">Methyltransferase</keyword>
<dbReference type="GO" id="GO:0003723">
    <property type="term" value="F:RNA binding"/>
    <property type="evidence" value="ECO:0007669"/>
    <property type="project" value="UniProtKB-KW"/>
</dbReference>
<dbReference type="Gene3D" id="3.30.470.140">
    <property type="match status" value="1"/>
</dbReference>
<dbReference type="Proteomes" id="UP000203626">
    <property type="component" value="Segment"/>
</dbReference>
<dbReference type="InterPro" id="IPR048425">
    <property type="entry name" value="MCEL_GT_NTPase"/>
</dbReference>
<dbReference type="Pfam" id="PF03291">
    <property type="entry name" value="mRNA_G-N7_MeTrfase"/>
    <property type="match status" value="1"/>
</dbReference>
<comment type="catalytic activity">
    <reaction evidence="21">
        <text>a 5'-end diphospho-ribonucleoside in mRNA + GTP + H(+) = a 5'-end (5'-triphosphoguanosine)-ribonucleoside in mRNA + diphosphate</text>
        <dbReference type="Rhea" id="RHEA:67012"/>
        <dbReference type="Rhea" id="RHEA-COMP:17165"/>
        <dbReference type="Rhea" id="RHEA-COMP:17166"/>
        <dbReference type="ChEBI" id="CHEBI:15378"/>
        <dbReference type="ChEBI" id="CHEBI:33019"/>
        <dbReference type="ChEBI" id="CHEBI:37565"/>
        <dbReference type="ChEBI" id="CHEBI:167616"/>
        <dbReference type="ChEBI" id="CHEBI:167617"/>
        <dbReference type="EC" id="2.7.7.50"/>
    </reaction>
</comment>
<evidence type="ECO:0000256" key="16">
    <source>
        <dbReference type="ARBA" id="ARBA00023268"/>
    </source>
</evidence>
<dbReference type="InterPro" id="IPR048426">
    <property type="entry name" value="MCEL_GT_OB"/>
</dbReference>
<evidence type="ECO:0000256" key="2">
    <source>
        <dbReference type="ARBA" id="ARBA00004328"/>
    </source>
</evidence>
<keyword evidence="15" id="KW-0694">RNA-binding</keyword>
<evidence type="ECO:0000256" key="8">
    <source>
        <dbReference type="ARBA" id="ARBA00022679"/>
    </source>
</evidence>
<dbReference type="GO" id="GO:0050355">
    <property type="term" value="F:inorganic triphosphate phosphatase activity"/>
    <property type="evidence" value="ECO:0007669"/>
    <property type="project" value="InterPro"/>
</dbReference>
<dbReference type="InterPro" id="IPR004971">
    <property type="entry name" value="mRNA_G-N7_MeTrfase_dom"/>
</dbReference>
<dbReference type="PANTHER" id="PTHR12189">
    <property type="entry name" value="MRNA GUANINE-7- METHYLTRANSFERASE"/>
    <property type="match status" value="1"/>
</dbReference>
<keyword evidence="16" id="KW-0511">Multifunctional enzyme</keyword>
<dbReference type="EMBL" id="KU980965">
    <property type="protein sequence ID" value="ANS71166.1"/>
    <property type="molecule type" value="Genomic_DNA"/>
</dbReference>
<comment type="similarity">
    <text evidence="3">In the N-terminal section; belongs to the dsDNA virus mRNA guanylyltransferase family.</text>
</comment>
<dbReference type="PANTHER" id="PTHR12189:SF2">
    <property type="entry name" value="MRNA CAP GUANINE-N7 METHYLTRANSFERASE"/>
    <property type="match status" value="1"/>
</dbReference>
<dbReference type="SUPFAM" id="SSF53335">
    <property type="entry name" value="S-adenosyl-L-methionine-dependent methyltransferases"/>
    <property type="match status" value="1"/>
</dbReference>
<evidence type="ECO:0000256" key="19">
    <source>
        <dbReference type="ARBA" id="ARBA00033397"/>
    </source>
</evidence>
<evidence type="ECO:0000256" key="13">
    <source>
        <dbReference type="ARBA" id="ARBA00022842"/>
    </source>
</evidence>
<dbReference type="EC" id="2.7.7.50" evidence="5"/>
<evidence type="ECO:0000259" key="22">
    <source>
        <dbReference type="PROSITE" id="PS51562"/>
    </source>
</evidence>
<evidence type="ECO:0000256" key="15">
    <source>
        <dbReference type="ARBA" id="ARBA00022884"/>
    </source>
</evidence>
<accession>A0A1B1MRC8</accession>
<dbReference type="EC" id="3.6.1.74" evidence="20"/>
<dbReference type="GO" id="GO:0046872">
    <property type="term" value="F:metal ion binding"/>
    <property type="evidence" value="ECO:0007669"/>
    <property type="project" value="UniProtKB-KW"/>
</dbReference>
<evidence type="ECO:0000256" key="7">
    <source>
        <dbReference type="ARBA" id="ARBA00022603"/>
    </source>
</evidence>
<comment type="subcellular location">
    <subcellularLocation>
        <location evidence="2">Virion</location>
    </subcellularLocation>
</comment>
<dbReference type="GO" id="GO:0004651">
    <property type="term" value="F:polynucleotide 5'-phosphatase activity"/>
    <property type="evidence" value="ECO:0007669"/>
    <property type="project" value="InterPro"/>
</dbReference>
<dbReference type="Pfam" id="PF21004">
    <property type="entry name" value="MCEL_GT_NTPase"/>
    <property type="match status" value="1"/>
</dbReference>
<dbReference type="RefSeq" id="YP_009268797.1">
    <property type="nucleotide sequence ID" value="NC_030656.1"/>
</dbReference>
<protein>
    <recommendedName>
        <fullName evidence="6">mRNA-capping enzyme catalytic subunit</fullName>
        <ecNumber evidence="4">2.1.1.56</ecNumber>
        <ecNumber evidence="5">2.7.7.50</ecNumber>
        <ecNumber evidence="20">3.6.1.74</ecNumber>
    </recommendedName>
    <alternativeName>
        <fullName evidence="19">Virus termination factor large subunit</fullName>
    </alternativeName>
    <alternativeName>
        <fullName evidence="17">mRNA-capping enzyme 97 kDa subunit</fullName>
    </alternativeName>
    <alternativeName>
        <fullName evidence="18">mRNA-capping enzyme large subunit</fullName>
    </alternativeName>
</protein>
<proteinExistence type="inferred from homology"/>
<keyword evidence="12" id="KW-0378">Hydrolase</keyword>
<evidence type="ECO:0000256" key="18">
    <source>
        <dbReference type="ARBA" id="ARBA00033175"/>
    </source>
</evidence>
<dbReference type="InterPro" id="IPR046430">
    <property type="entry name" value="MCEL_TPase_sf"/>
</dbReference>
<evidence type="ECO:0000256" key="17">
    <source>
        <dbReference type="ARBA" id="ARBA00030246"/>
    </source>
</evidence>
<keyword evidence="13" id="KW-0460">Magnesium</keyword>
<keyword evidence="11" id="KW-0479">Metal-binding</keyword>
<dbReference type="Pfam" id="PF21005">
    <property type="entry name" value="OB_MCEL_GT"/>
    <property type="match status" value="1"/>
</dbReference>
<sequence length="848" mass="98347">MEKSKVSDSLSCFLHALVNEIDSLPPHNPKEDKHHELELVFIHPPLITLSNILNISTLVDSYVQFTVTMSEDNSKIRTRTPMTNVHGLDIKNNQLVDNIQRIVWEKKSLISQKEFCYKECILRHATEENYVFVDFRKFNSSIKIELVNRVRAKLKNVMAEFKIKYFLGSGSQSKSSMLHALNHPKSKPNTTLEIEILSTEDERPSKEELRDEVFKLSKLLFMGHPDNIFFYYQSPKMYPKTIMLKKQELLTLQLENLYIVGKTDGVTTHVLVDQSGILCYFKHLGYAIKYKCNKKLTGVIELVCEAVKNQSNNTWTLYVIKVIKPSMNDRLSELEFVNEELKNICDRITFKTKKFNGPFTTHTELIESLSKMMEDQPEGVIVFYSKGPKSTLDYKIKKDNTIDLFLNITYRYMSSEPVIFGENNLFLEYKKFANDKGFPKDFGTGKLIISDSVKYLNNLYCISFHNMFNDVGIKTVTVPIKFVGEFSYNGEFIKPRLDKTMQFFTDLGYYGNQYNVVMTHINDQELKINEIFDTDKLADVGKRSQFDDTSRLNQDTAYFTKKRTRGPLGILTNFVKTLLISLYCSKTFMDNTARRKVLAIDFGNGADLEKYFFGEISLMVATDPDARAIETGMERYNKLNAGVKSKYYKFNYIQETIRSSSFVSSVREVFYFGKFDLVDWQLAIHYSFHPKHYSTIMKNLSELTASRGTVLITTMDGDFLETLTEKKTFVIHKDLPPSENFMSLEKIDDSKVLAYSPATMSKPMVEYIVKKNTITRVFSEYGFELIDYVSFYDVIKRSKDFITGVSKLEKRQSTKNFFELNRSVVHSLDSLDVEDLLRYYVVYVFSKR</sequence>
<evidence type="ECO:0000313" key="23">
    <source>
        <dbReference type="EMBL" id="ANS71166.1"/>
    </source>
</evidence>
<evidence type="ECO:0000256" key="14">
    <source>
        <dbReference type="ARBA" id="ARBA00022844"/>
    </source>
</evidence>
<keyword evidence="8" id="KW-0808">Transferase</keyword>
<evidence type="ECO:0000256" key="11">
    <source>
        <dbReference type="ARBA" id="ARBA00022723"/>
    </source>
</evidence>
<name>A0A1B1MRC8_9POXV</name>
<gene>
    <name evidence="23" type="ORF">PTPV-Aus-082</name>
</gene>
<dbReference type="GO" id="GO:0044423">
    <property type="term" value="C:virion component"/>
    <property type="evidence" value="ECO:0007669"/>
    <property type="project" value="UniProtKB-KW"/>
</dbReference>
<organism evidence="23 24">
    <name type="scientific">Pteropox virus</name>
    <dbReference type="NCBI Taxonomy" id="1873698"/>
    <lineage>
        <taxon>Viruses</taxon>
        <taxon>Varidnaviria</taxon>
        <taxon>Bamfordvirae</taxon>
        <taxon>Nucleocytoviricota</taxon>
        <taxon>Pokkesviricetes</taxon>
        <taxon>Chitovirales</taxon>
        <taxon>Poxviridae</taxon>
        <taxon>Chordopoxvirinae</taxon>
        <taxon>Pteropopoxvirus</taxon>
        <taxon>Pteropopoxvirus pteropox</taxon>
    </lineage>
</organism>
<dbReference type="InterPro" id="IPR029063">
    <property type="entry name" value="SAM-dependent_MTases_sf"/>
</dbReference>
<dbReference type="Gene3D" id="2.40.50.830">
    <property type="match status" value="1"/>
</dbReference>
<evidence type="ECO:0000256" key="12">
    <source>
        <dbReference type="ARBA" id="ARBA00022801"/>
    </source>
</evidence>
<evidence type="ECO:0000256" key="10">
    <source>
        <dbReference type="ARBA" id="ARBA00022695"/>
    </source>
</evidence>
<dbReference type="GO" id="GO:0004482">
    <property type="term" value="F:mRNA 5'-cap (guanine-N7-)-methyltransferase activity"/>
    <property type="evidence" value="ECO:0007669"/>
    <property type="project" value="UniProtKB-EC"/>
</dbReference>
<evidence type="ECO:0000256" key="3">
    <source>
        <dbReference type="ARBA" id="ARBA00008556"/>
    </source>
</evidence>
<dbReference type="GO" id="GO:0140818">
    <property type="term" value="F:mRNA 5'-triphosphate monophosphatase activity"/>
    <property type="evidence" value="ECO:0007669"/>
    <property type="project" value="UniProtKB-EC"/>
</dbReference>
<dbReference type="InterPro" id="IPR046429">
    <property type="entry name" value="MCEL_NTPase_sf"/>
</dbReference>
<evidence type="ECO:0000313" key="24">
    <source>
        <dbReference type="Proteomes" id="UP000203626"/>
    </source>
</evidence>
<evidence type="ECO:0000256" key="6">
    <source>
        <dbReference type="ARBA" id="ARBA00020120"/>
    </source>
</evidence>
<evidence type="ECO:0000256" key="9">
    <source>
        <dbReference type="ARBA" id="ARBA00022691"/>
    </source>
</evidence>
<dbReference type="InterPro" id="IPR046428">
    <property type="entry name" value="MCEL_OB_dom_sf"/>
</dbReference>
<evidence type="ECO:0000256" key="21">
    <source>
        <dbReference type="ARBA" id="ARBA00044679"/>
    </source>
</evidence>
<keyword evidence="9" id="KW-0949">S-adenosyl-L-methionine</keyword>
<dbReference type="InterPro" id="IPR019602">
    <property type="entry name" value="MCEL_TPase"/>
</dbReference>
<dbReference type="Pfam" id="PF10640">
    <property type="entry name" value="MCEL_TPase"/>
    <property type="match status" value="1"/>
</dbReference>
<dbReference type="Gene3D" id="3.40.50.150">
    <property type="entry name" value="Vaccinia Virus protein VP39"/>
    <property type="match status" value="1"/>
</dbReference>
<dbReference type="PROSITE" id="PS51562">
    <property type="entry name" value="RNA_CAP0_MT"/>
    <property type="match status" value="1"/>
</dbReference>
<dbReference type="GO" id="GO:0004484">
    <property type="term" value="F:mRNA guanylyltransferase activity"/>
    <property type="evidence" value="ECO:0007669"/>
    <property type="project" value="UniProtKB-EC"/>
</dbReference>
<keyword evidence="14" id="KW-0946">Virion</keyword>
<dbReference type="InterPro" id="IPR039753">
    <property type="entry name" value="RG7MT1"/>
</dbReference>
<comment type="cofactor">
    <cofactor evidence="1">
        <name>Mg(2+)</name>
        <dbReference type="ChEBI" id="CHEBI:18420"/>
    </cofactor>
</comment>
<keyword evidence="24" id="KW-1185">Reference proteome</keyword>
<dbReference type="Gene3D" id="3.20.100.20">
    <property type="match status" value="1"/>
</dbReference>
<evidence type="ECO:0000256" key="5">
    <source>
        <dbReference type="ARBA" id="ARBA00012475"/>
    </source>
</evidence>
<dbReference type="GeneID" id="28340409"/>